<dbReference type="GO" id="GO:0016758">
    <property type="term" value="F:hexosyltransferase activity"/>
    <property type="evidence" value="ECO:0007669"/>
    <property type="project" value="UniProtKB-ARBA"/>
</dbReference>
<dbReference type="Gene3D" id="3.90.550.10">
    <property type="entry name" value="Spore Coat Polysaccharide Biosynthesis Protein SpsA, Chain A"/>
    <property type="match status" value="2"/>
</dbReference>
<sequence>MKLNILVCTTVKRIADVAGLLLPQRCDVSYVVSVQYDGEALPSVSVPELKREDVAVHFLRGFGLCRNRNNALRLADGDIALIADDDLRYKTEYFDTVLRVFEENKGLDVALFKMTCDIGGKEHKPYPGKCTDFPVKGCRGYFPSSAEMAFRVASVKGRVCFDERFGLGAEKLNCGEEDIFLKDCIDAGLTVRFFPHVVTEHYGASTGGSLYSNDANILSRGATAYYLHGCGVYPRALKFALSSSLSGKASFFPTLGKMLEGIRYERSSRVTKRIPGQPLFGIVIPVKNRREFLGRVLSSVLAQKYRPLQLVIVDNGSDDGSLLVAEMFKREYSADDFEVIVGEERKPGACAARNRGAELCSAEYLMFFDDDDSMSPDTVSRIMQCFLREHPDIVGFRARYEFPDGKRRNKKYCFSSSVADQIVHCMLATQCFAVRRDFFIRSGGWDDMIMRWQDWNLGIRMLLKSPKVAWVKHPVLITVYPHEESISGNGFLHSEQALAESIVRSADAVAGSDLPNREKYAALVYSRAVILAAHYMREGDSAAAERGLRLFFDNVRPGRFVRFFALSVFRYTAAGGRGGGSFFRFILK</sequence>
<reference evidence="2" key="2">
    <citation type="journal article" date="2021" name="PeerJ">
        <title>Extensive microbial diversity within the chicken gut microbiome revealed by metagenomics and culture.</title>
        <authorList>
            <person name="Gilroy R."/>
            <person name="Ravi A."/>
            <person name="Getino M."/>
            <person name="Pursley I."/>
            <person name="Horton D.L."/>
            <person name="Alikhan N.F."/>
            <person name="Baker D."/>
            <person name="Gharbi K."/>
            <person name="Hall N."/>
            <person name="Watson M."/>
            <person name="Adriaenssens E.M."/>
            <person name="Foster-Nyarko E."/>
            <person name="Jarju S."/>
            <person name="Secka A."/>
            <person name="Antonio M."/>
            <person name="Oren A."/>
            <person name="Chaudhuri R.R."/>
            <person name="La Ragione R."/>
            <person name="Hildebrand F."/>
            <person name="Pallen M.J."/>
        </authorList>
    </citation>
    <scope>NUCLEOTIDE SEQUENCE</scope>
    <source>
        <strain evidence="2">G3-4614</strain>
    </source>
</reference>
<dbReference type="SUPFAM" id="SSF53448">
    <property type="entry name" value="Nucleotide-diphospho-sugar transferases"/>
    <property type="match status" value="2"/>
</dbReference>
<proteinExistence type="predicted"/>
<evidence type="ECO:0000259" key="1">
    <source>
        <dbReference type="Pfam" id="PF00535"/>
    </source>
</evidence>
<feature type="domain" description="Glycosyltransferase 2-like" evidence="1">
    <location>
        <begin position="282"/>
        <end position="438"/>
    </location>
</feature>
<gene>
    <name evidence="2" type="ORF">IAC54_02625</name>
</gene>
<dbReference type="PANTHER" id="PTHR22916:SF3">
    <property type="entry name" value="UDP-GLCNAC:BETAGAL BETA-1,3-N-ACETYLGLUCOSAMINYLTRANSFERASE-LIKE PROTEIN 1"/>
    <property type="match status" value="1"/>
</dbReference>
<accession>A0A9D9E2A4</accession>
<dbReference type="Pfam" id="PF00535">
    <property type="entry name" value="Glycos_transf_2"/>
    <property type="match status" value="1"/>
</dbReference>
<dbReference type="InterPro" id="IPR001173">
    <property type="entry name" value="Glyco_trans_2-like"/>
</dbReference>
<comment type="caution">
    <text evidence="2">The sequence shown here is derived from an EMBL/GenBank/DDBJ whole genome shotgun (WGS) entry which is preliminary data.</text>
</comment>
<evidence type="ECO:0000313" key="3">
    <source>
        <dbReference type="Proteomes" id="UP000823636"/>
    </source>
</evidence>
<dbReference type="InterPro" id="IPR029044">
    <property type="entry name" value="Nucleotide-diphossugar_trans"/>
</dbReference>
<protein>
    <submittedName>
        <fullName evidence="2">Glycosyltransferase family 2 protein</fullName>
    </submittedName>
</protein>
<organism evidence="2 3">
    <name type="scientific">Candidatus Caccoplasma merdipullorum</name>
    <dbReference type="NCBI Taxonomy" id="2840718"/>
    <lineage>
        <taxon>Bacteria</taxon>
        <taxon>Pseudomonadati</taxon>
        <taxon>Bacteroidota</taxon>
        <taxon>Bacteroidia</taxon>
        <taxon>Bacteroidales</taxon>
        <taxon>Bacteroidaceae</taxon>
        <taxon>Bacteroidaceae incertae sedis</taxon>
        <taxon>Candidatus Caccoplasma</taxon>
    </lineage>
</organism>
<dbReference type="AlphaFoldDB" id="A0A9D9E2A4"/>
<dbReference type="PANTHER" id="PTHR22916">
    <property type="entry name" value="GLYCOSYLTRANSFERASE"/>
    <property type="match status" value="1"/>
</dbReference>
<reference evidence="2" key="1">
    <citation type="submission" date="2020-10" db="EMBL/GenBank/DDBJ databases">
        <authorList>
            <person name="Gilroy R."/>
        </authorList>
    </citation>
    <scope>NUCLEOTIDE SEQUENCE</scope>
    <source>
        <strain evidence="2">G3-4614</strain>
    </source>
</reference>
<name>A0A9D9E2A4_9BACT</name>
<dbReference type="Proteomes" id="UP000823636">
    <property type="component" value="Unassembled WGS sequence"/>
</dbReference>
<dbReference type="CDD" id="cd00761">
    <property type="entry name" value="Glyco_tranf_GTA_type"/>
    <property type="match status" value="2"/>
</dbReference>
<dbReference type="EMBL" id="JADIMW010000025">
    <property type="protein sequence ID" value="MBO8437778.1"/>
    <property type="molecule type" value="Genomic_DNA"/>
</dbReference>
<evidence type="ECO:0000313" key="2">
    <source>
        <dbReference type="EMBL" id="MBO8437778.1"/>
    </source>
</evidence>